<sequence>MNKLLLIAVTTLLSMTIANAKTTVCYKKDWSSPSTIETTALDGGACEGKYSIEQMKEMGWNVLDIQVNSEQNSLNYQYLLTNDKVISEDTAKKTQVEENISSEKRLSYKAIGVKVTDVKDNKTTIDVGNLIIGQSGVVIHIYDNDKRLIVANAEVIESNETTSVIKFSKFNDLMQDAIPTSNRNVEKNDILVLNYLYTASLLIAPNLDTFQTIRSNFKYNNFLHSDIFATKLKQDNMPYLTKKYIQKYAISQNIGTIFIVADQNIYVLDTKTLKILTSYKVPYDKNKTEMPFYTRVTDIETSNLDIEIFSDRKDVPYDEYYTKMLGLKK</sequence>
<dbReference type="Proteomes" id="UP000472839">
    <property type="component" value="Unassembled WGS sequence"/>
</dbReference>
<dbReference type="EMBL" id="WFKK01000055">
    <property type="protein sequence ID" value="KAB7885568.1"/>
    <property type="molecule type" value="Genomic_DNA"/>
</dbReference>
<reference evidence="3 4" key="1">
    <citation type="submission" date="2019-10" db="EMBL/GenBank/DDBJ databases">
        <title>Poseidonibacter ostreae sp. nov., isolated from the gut of the Ostrea denselamellosa.</title>
        <authorList>
            <person name="Choi A."/>
        </authorList>
    </citation>
    <scope>NUCLEOTIDE SEQUENCE [LARGE SCALE GENOMIC DNA]</scope>
    <source>
        <strain evidence="3 4">SJOD-M-33</strain>
    </source>
</reference>
<feature type="signal peptide" evidence="1">
    <location>
        <begin position="1"/>
        <end position="20"/>
    </location>
</feature>
<dbReference type="Pfam" id="PF15436">
    <property type="entry name" value="PGBA_N"/>
    <property type="match status" value="1"/>
</dbReference>
<dbReference type="RefSeq" id="WP_152279871.1">
    <property type="nucleotide sequence ID" value="NZ_WFKK01000055.1"/>
</dbReference>
<keyword evidence="1" id="KW-0732">Signal</keyword>
<evidence type="ECO:0000256" key="1">
    <source>
        <dbReference type="SAM" id="SignalP"/>
    </source>
</evidence>
<feature type="domain" description="Plasminogen-binding protein PgbA N-terminal" evidence="2">
    <location>
        <begin position="111"/>
        <end position="325"/>
    </location>
</feature>
<protein>
    <recommendedName>
        <fullName evidence="2">Plasminogen-binding protein PgbA N-terminal domain-containing protein</fullName>
    </recommendedName>
</protein>
<proteinExistence type="predicted"/>
<accession>A0A6L4WP27</accession>
<gene>
    <name evidence="3" type="ORF">GBG19_13895</name>
</gene>
<dbReference type="InterPro" id="IPR029276">
    <property type="entry name" value="PgbA_N"/>
</dbReference>
<evidence type="ECO:0000313" key="4">
    <source>
        <dbReference type="Proteomes" id="UP000472839"/>
    </source>
</evidence>
<evidence type="ECO:0000259" key="2">
    <source>
        <dbReference type="Pfam" id="PF15436"/>
    </source>
</evidence>
<organism evidence="3 4">
    <name type="scientific">Poseidonibacter ostreae</name>
    <dbReference type="NCBI Taxonomy" id="2654171"/>
    <lineage>
        <taxon>Bacteria</taxon>
        <taxon>Pseudomonadati</taxon>
        <taxon>Campylobacterota</taxon>
        <taxon>Epsilonproteobacteria</taxon>
        <taxon>Campylobacterales</taxon>
        <taxon>Arcobacteraceae</taxon>
        <taxon>Poseidonibacter</taxon>
    </lineage>
</organism>
<comment type="caution">
    <text evidence="3">The sequence shown here is derived from an EMBL/GenBank/DDBJ whole genome shotgun (WGS) entry which is preliminary data.</text>
</comment>
<dbReference type="AlphaFoldDB" id="A0A6L4WP27"/>
<name>A0A6L4WP27_9BACT</name>
<evidence type="ECO:0000313" key="3">
    <source>
        <dbReference type="EMBL" id="KAB7885568.1"/>
    </source>
</evidence>
<feature type="chain" id="PRO_5026917344" description="Plasminogen-binding protein PgbA N-terminal domain-containing protein" evidence="1">
    <location>
        <begin position="21"/>
        <end position="329"/>
    </location>
</feature>